<organism evidence="1 2">
    <name type="scientific">Elysia marginata</name>
    <dbReference type="NCBI Taxonomy" id="1093978"/>
    <lineage>
        <taxon>Eukaryota</taxon>
        <taxon>Metazoa</taxon>
        <taxon>Spiralia</taxon>
        <taxon>Lophotrochozoa</taxon>
        <taxon>Mollusca</taxon>
        <taxon>Gastropoda</taxon>
        <taxon>Heterobranchia</taxon>
        <taxon>Euthyneura</taxon>
        <taxon>Panpulmonata</taxon>
        <taxon>Sacoglossa</taxon>
        <taxon>Placobranchoidea</taxon>
        <taxon>Plakobranchidae</taxon>
        <taxon>Elysia</taxon>
    </lineage>
</organism>
<dbReference type="EMBL" id="BMAT01002250">
    <property type="protein sequence ID" value="GFS02872.1"/>
    <property type="molecule type" value="Genomic_DNA"/>
</dbReference>
<dbReference type="AlphaFoldDB" id="A0AAV4I062"/>
<evidence type="ECO:0000313" key="2">
    <source>
        <dbReference type="Proteomes" id="UP000762676"/>
    </source>
</evidence>
<name>A0AAV4I062_9GAST</name>
<sequence length="94" mass="9996">MVSGKRSKSTLVTIYNGFASLVVTSHNTSVGEAATESVRQTNALQSDRSNGVLILQLVPDLSHLCLEDTLPWSLPGLDLGTLKALLSLSSRVES</sequence>
<proteinExistence type="predicted"/>
<keyword evidence="2" id="KW-1185">Reference proteome</keyword>
<reference evidence="1 2" key="1">
    <citation type="journal article" date="2021" name="Elife">
        <title>Chloroplast acquisition without the gene transfer in kleptoplastic sea slugs, Plakobranchus ocellatus.</title>
        <authorList>
            <person name="Maeda T."/>
            <person name="Takahashi S."/>
            <person name="Yoshida T."/>
            <person name="Shimamura S."/>
            <person name="Takaki Y."/>
            <person name="Nagai Y."/>
            <person name="Toyoda A."/>
            <person name="Suzuki Y."/>
            <person name="Arimoto A."/>
            <person name="Ishii H."/>
            <person name="Satoh N."/>
            <person name="Nishiyama T."/>
            <person name="Hasebe M."/>
            <person name="Maruyama T."/>
            <person name="Minagawa J."/>
            <person name="Obokata J."/>
            <person name="Shigenobu S."/>
        </authorList>
    </citation>
    <scope>NUCLEOTIDE SEQUENCE [LARGE SCALE GENOMIC DNA]</scope>
</reference>
<evidence type="ECO:0000313" key="1">
    <source>
        <dbReference type="EMBL" id="GFS02872.1"/>
    </source>
</evidence>
<comment type="caution">
    <text evidence="1">The sequence shown here is derived from an EMBL/GenBank/DDBJ whole genome shotgun (WGS) entry which is preliminary data.</text>
</comment>
<gene>
    <name evidence="1" type="ORF">ElyMa_001134500</name>
</gene>
<accession>A0AAV4I062</accession>
<protein>
    <submittedName>
        <fullName evidence="1">Uncharacterized protein</fullName>
    </submittedName>
</protein>
<dbReference type="Proteomes" id="UP000762676">
    <property type="component" value="Unassembled WGS sequence"/>
</dbReference>